<accession>A0A336KLU8</accession>
<keyword evidence="7" id="KW-0659">Purine metabolism</keyword>
<dbReference type="Gene3D" id="2.20.28.290">
    <property type="match status" value="1"/>
</dbReference>
<dbReference type="InterPro" id="IPR013155">
    <property type="entry name" value="M/V/L/I-tRNA-synth_anticd-bd"/>
</dbReference>
<dbReference type="InterPro" id="IPR017580">
    <property type="entry name" value="OHCU_decarboxylase-1"/>
</dbReference>
<dbReference type="InterPro" id="IPR018020">
    <property type="entry name" value="OHCU_decarboxylase"/>
</dbReference>
<dbReference type="GO" id="GO:0032543">
    <property type="term" value="P:mitochondrial translation"/>
    <property type="evidence" value="ECO:0007669"/>
    <property type="project" value="TreeGrafter"/>
</dbReference>
<dbReference type="SUPFAM" id="SSF47323">
    <property type="entry name" value="Anticodon-binding domain of a subclass of class I aminoacyl-tRNA synthetases"/>
    <property type="match status" value="1"/>
</dbReference>
<dbReference type="SUPFAM" id="SSF158694">
    <property type="entry name" value="UraD-Like"/>
    <property type="match status" value="1"/>
</dbReference>
<keyword evidence="9 16" id="KW-0067">ATP-binding</keyword>
<dbReference type="GO" id="GO:0005524">
    <property type="term" value="F:ATP binding"/>
    <property type="evidence" value="ECO:0007669"/>
    <property type="project" value="UniProtKB-KW"/>
</dbReference>
<dbReference type="Gene3D" id="1.10.3330.10">
    <property type="entry name" value="Oxo-4-hydroxy-4-carboxy-5-ureidoimidazoline decarboxylase"/>
    <property type="match status" value="1"/>
</dbReference>
<dbReference type="InterPro" id="IPR036778">
    <property type="entry name" value="OHCU_decarboxylase_sf"/>
</dbReference>
<feature type="domain" description="Aminoacyl-tRNA synthetase class Ia" evidence="18">
    <location>
        <begin position="592"/>
        <end position="750"/>
    </location>
</feature>
<reference evidence="21" key="1">
    <citation type="submission" date="2018-04" db="EMBL/GenBank/DDBJ databases">
        <authorList>
            <person name="Go L.Y."/>
            <person name="Mitchell J.A."/>
        </authorList>
    </citation>
    <scope>NUCLEOTIDE SEQUENCE</scope>
    <source>
        <tissue evidence="21">Whole organism</tissue>
    </source>
</reference>
<evidence type="ECO:0000259" key="19">
    <source>
        <dbReference type="Pfam" id="PF08264"/>
    </source>
</evidence>
<comment type="similarity">
    <text evidence="2 16">Belongs to the class-I aminoacyl-tRNA synthetase family.</text>
</comment>
<feature type="domain" description="Methionyl/Valyl/Leucyl/Isoleucyl-tRNA synthetase anticodon-binding" evidence="19">
    <location>
        <begin position="925"/>
        <end position="986"/>
    </location>
</feature>
<comment type="function">
    <text evidence="1">Catalyzes the stereoselective decarboxylation of 2-oxo-4-hydroxy-4-carboxy-5-ureidoimidazoline (OHCU) to (S)-allantoin.</text>
</comment>
<evidence type="ECO:0000256" key="12">
    <source>
        <dbReference type="ARBA" id="ARBA00030520"/>
    </source>
</evidence>
<dbReference type="EMBL" id="UFQS01000659">
    <property type="protein sequence ID" value="SSX05874.1"/>
    <property type="molecule type" value="Genomic_DNA"/>
</dbReference>
<evidence type="ECO:0000259" key="18">
    <source>
        <dbReference type="Pfam" id="PF00133"/>
    </source>
</evidence>
<evidence type="ECO:0000256" key="2">
    <source>
        <dbReference type="ARBA" id="ARBA00005594"/>
    </source>
</evidence>
<dbReference type="PROSITE" id="PS00178">
    <property type="entry name" value="AA_TRNA_LIGASE_I"/>
    <property type="match status" value="1"/>
</dbReference>
<evidence type="ECO:0000256" key="6">
    <source>
        <dbReference type="ARBA" id="ARBA00022598"/>
    </source>
</evidence>
<dbReference type="Gene3D" id="1.10.730.10">
    <property type="entry name" value="Isoleucyl-tRNA Synthetase, Domain 1"/>
    <property type="match status" value="2"/>
</dbReference>
<feature type="domain" description="Oxo-4-hydroxy-4-carboxy-5-ureidoimidazoline decarboxylase" evidence="20">
    <location>
        <begin position="25"/>
        <end position="181"/>
    </location>
</feature>
<organism evidence="21">
    <name type="scientific">Culicoides sonorensis</name>
    <name type="common">Biting midge</name>
    <dbReference type="NCBI Taxonomy" id="179676"/>
    <lineage>
        <taxon>Eukaryota</taxon>
        <taxon>Metazoa</taxon>
        <taxon>Ecdysozoa</taxon>
        <taxon>Arthropoda</taxon>
        <taxon>Hexapoda</taxon>
        <taxon>Insecta</taxon>
        <taxon>Pterygota</taxon>
        <taxon>Neoptera</taxon>
        <taxon>Endopterygota</taxon>
        <taxon>Diptera</taxon>
        <taxon>Nematocera</taxon>
        <taxon>Chironomoidea</taxon>
        <taxon>Ceratopogonidae</taxon>
        <taxon>Ceratopogoninae</taxon>
        <taxon>Culicoides</taxon>
        <taxon>Monoculicoides</taxon>
    </lineage>
</organism>
<dbReference type="EMBL" id="UFQT01000659">
    <property type="protein sequence ID" value="SSX26233.1"/>
    <property type="molecule type" value="Genomic_DNA"/>
</dbReference>
<evidence type="ECO:0000256" key="7">
    <source>
        <dbReference type="ARBA" id="ARBA00022631"/>
    </source>
</evidence>
<comment type="similarity">
    <text evidence="3">Belongs to the OHCU decarboxylase family.</text>
</comment>
<dbReference type="InterPro" id="IPR002300">
    <property type="entry name" value="aa-tRNA-synth_Ia"/>
</dbReference>
<dbReference type="InterPro" id="IPR001412">
    <property type="entry name" value="aa-tRNA-synth_I_CS"/>
</dbReference>
<evidence type="ECO:0000259" key="20">
    <source>
        <dbReference type="Pfam" id="PF09349"/>
    </source>
</evidence>
<comment type="catalytic activity">
    <reaction evidence="15">
        <text>tRNA(Leu) + L-leucine + ATP = L-leucyl-tRNA(Leu) + AMP + diphosphate</text>
        <dbReference type="Rhea" id="RHEA:11688"/>
        <dbReference type="Rhea" id="RHEA-COMP:9613"/>
        <dbReference type="Rhea" id="RHEA-COMP:9622"/>
        <dbReference type="ChEBI" id="CHEBI:30616"/>
        <dbReference type="ChEBI" id="CHEBI:33019"/>
        <dbReference type="ChEBI" id="CHEBI:57427"/>
        <dbReference type="ChEBI" id="CHEBI:78442"/>
        <dbReference type="ChEBI" id="CHEBI:78494"/>
        <dbReference type="ChEBI" id="CHEBI:456215"/>
        <dbReference type="EC" id="6.1.1.4"/>
    </reaction>
</comment>
<dbReference type="InterPro" id="IPR009080">
    <property type="entry name" value="tRNAsynth_Ia_anticodon-bd"/>
</dbReference>
<dbReference type="AlphaFoldDB" id="A0A336KLU8"/>
<dbReference type="NCBIfam" id="TIGR03164">
    <property type="entry name" value="UHCUDC"/>
    <property type="match status" value="1"/>
</dbReference>
<dbReference type="FunFam" id="3.40.50.620:FF:000265">
    <property type="entry name" value="Leucine--tRNA ligase"/>
    <property type="match status" value="1"/>
</dbReference>
<dbReference type="CDD" id="cd00812">
    <property type="entry name" value="LeuRS_core"/>
    <property type="match status" value="1"/>
</dbReference>
<dbReference type="InterPro" id="IPR014729">
    <property type="entry name" value="Rossmann-like_a/b/a_fold"/>
</dbReference>
<keyword evidence="6 16" id="KW-0436">Ligase</keyword>
<evidence type="ECO:0000313" key="21">
    <source>
        <dbReference type="EMBL" id="SSX05874.1"/>
    </source>
</evidence>
<evidence type="ECO:0000256" key="10">
    <source>
        <dbReference type="ARBA" id="ARBA00022917"/>
    </source>
</evidence>
<dbReference type="GO" id="GO:0000255">
    <property type="term" value="P:allantoin metabolic process"/>
    <property type="evidence" value="ECO:0007669"/>
    <property type="project" value="InterPro"/>
</dbReference>
<dbReference type="GO" id="GO:0006144">
    <property type="term" value="P:purine nucleobase metabolic process"/>
    <property type="evidence" value="ECO:0007669"/>
    <property type="project" value="UniProtKB-KW"/>
</dbReference>
<evidence type="ECO:0000256" key="17">
    <source>
        <dbReference type="SAM" id="Coils"/>
    </source>
</evidence>
<dbReference type="PRINTS" id="PR00985">
    <property type="entry name" value="TRNASYNTHLEU"/>
</dbReference>
<feature type="coiled-coil region" evidence="17">
    <location>
        <begin position="97"/>
        <end position="128"/>
    </location>
</feature>
<evidence type="ECO:0000313" key="22">
    <source>
        <dbReference type="EMBL" id="SSX26233.1"/>
    </source>
</evidence>
<dbReference type="InterPro" id="IPR002302">
    <property type="entry name" value="Leu-tRNA-ligase"/>
</dbReference>
<dbReference type="GO" id="GO:0006429">
    <property type="term" value="P:leucyl-tRNA aminoacylation"/>
    <property type="evidence" value="ECO:0007669"/>
    <property type="project" value="InterPro"/>
</dbReference>
<gene>
    <name evidence="21" type="primary">CSON013208</name>
</gene>
<evidence type="ECO:0000256" key="8">
    <source>
        <dbReference type="ARBA" id="ARBA00022741"/>
    </source>
</evidence>
<dbReference type="EC" id="6.1.1.4" evidence="4"/>
<evidence type="ECO:0000256" key="1">
    <source>
        <dbReference type="ARBA" id="ARBA00002506"/>
    </source>
</evidence>
<proteinExistence type="inferred from homology"/>
<dbReference type="Pfam" id="PF08264">
    <property type="entry name" value="Anticodon_1"/>
    <property type="match status" value="1"/>
</dbReference>
<evidence type="ECO:0000256" key="11">
    <source>
        <dbReference type="ARBA" id="ARBA00023146"/>
    </source>
</evidence>
<evidence type="ECO:0000256" key="9">
    <source>
        <dbReference type="ARBA" id="ARBA00022840"/>
    </source>
</evidence>
<evidence type="ECO:0000256" key="15">
    <source>
        <dbReference type="ARBA" id="ARBA00047469"/>
    </source>
</evidence>
<dbReference type="GO" id="GO:0019628">
    <property type="term" value="P:urate catabolic process"/>
    <property type="evidence" value="ECO:0007669"/>
    <property type="project" value="UniProtKB-UniPathway"/>
</dbReference>
<dbReference type="PANTHER" id="PTHR43740:SF2">
    <property type="entry name" value="LEUCINE--TRNA LIGASE, MITOCHONDRIAL"/>
    <property type="match status" value="1"/>
</dbReference>
<dbReference type="GO" id="GO:0005739">
    <property type="term" value="C:mitochondrion"/>
    <property type="evidence" value="ECO:0007669"/>
    <property type="project" value="TreeGrafter"/>
</dbReference>
<protein>
    <recommendedName>
        <fullName evidence="4">leucine--tRNA ligase</fullName>
        <ecNumber evidence="4">6.1.1.4</ecNumber>
    </recommendedName>
    <alternativeName>
        <fullName evidence="12">Leucyl-tRNA synthetase</fullName>
    </alternativeName>
    <alternativeName>
        <fullName evidence="14">Parahox neighbor</fullName>
    </alternativeName>
    <alternativeName>
        <fullName evidence="13">Ureidoimidazoline (2-oxo-4-hydroxy-4-carboxy-5-) decarboxylase</fullName>
    </alternativeName>
</protein>
<keyword evidence="11 16" id="KW-0030">Aminoacyl-tRNA synthetase</keyword>
<evidence type="ECO:0000256" key="13">
    <source>
        <dbReference type="ARBA" id="ARBA00030624"/>
    </source>
</evidence>
<feature type="domain" description="Aminoacyl-tRNA synthetase class Ia" evidence="18">
    <location>
        <begin position="266"/>
        <end position="442"/>
    </location>
</feature>
<keyword evidence="5" id="KW-0963">Cytoplasm</keyword>
<dbReference type="GO" id="GO:0004823">
    <property type="term" value="F:leucine-tRNA ligase activity"/>
    <property type="evidence" value="ECO:0007669"/>
    <property type="project" value="UniProtKB-EC"/>
</dbReference>
<evidence type="ECO:0000256" key="4">
    <source>
        <dbReference type="ARBA" id="ARBA00013164"/>
    </source>
</evidence>
<keyword evidence="17" id="KW-0175">Coiled coil</keyword>
<evidence type="ECO:0000256" key="14">
    <source>
        <dbReference type="ARBA" id="ARBA00032116"/>
    </source>
</evidence>
<dbReference type="UniPathway" id="UPA00394">
    <property type="reaction ID" value="UER00652"/>
</dbReference>
<dbReference type="PANTHER" id="PTHR43740">
    <property type="entry name" value="LEUCYL-TRNA SYNTHETASE"/>
    <property type="match status" value="1"/>
</dbReference>
<keyword evidence="10 16" id="KW-0648">Protein biosynthesis</keyword>
<evidence type="ECO:0000256" key="3">
    <source>
        <dbReference type="ARBA" id="ARBA00005793"/>
    </source>
</evidence>
<dbReference type="Pfam" id="PF00133">
    <property type="entry name" value="tRNA-synt_1"/>
    <property type="match status" value="2"/>
</dbReference>
<evidence type="ECO:0000256" key="16">
    <source>
        <dbReference type="RuleBase" id="RU363035"/>
    </source>
</evidence>
<dbReference type="Gene3D" id="3.40.50.620">
    <property type="entry name" value="HUPs"/>
    <property type="match status" value="2"/>
</dbReference>
<dbReference type="VEuPathDB" id="VectorBase:CSON013208"/>
<dbReference type="FunFam" id="1.10.730.10:FF:000002">
    <property type="entry name" value="Leucine--tRNA ligase"/>
    <property type="match status" value="1"/>
</dbReference>
<keyword evidence="8 16" id="KW-0547">Nucleotide-binding</keyword>
<name>A0A336KLU8_CULSO</name>
<sequence>MNNIREYQEILFQSEPKKITLNEVNALSSSEFHKIFINIVELWSEAAVFVSALAPFHSVEQLINAFSDYLTRLNFENKINVLRHHPDLAGKLAQSGGLSYESQLEQKQAKLDELTIEQKRELAELNEEYKMKFGFPFVVCVRETNKLEAILSAIKVRLNNTVEQEVEMGINEVKKISRLRLLQIVEIVNTKSFKMLFRILNCNLNENNRITFKSLLKNIKYVRSLSSFNGCHHLQDKEITPQIKHEIENHWSSLVSKGDFDPNSSKPKTYVLSMFPYPSGALHMGHVRVYTISDSMARFYRMNRKNVIHPMGWDAFGLPAENAAIQRKIPADEWTKDNIDHMRKQLKELGCTFDWEREFATCDAEYYRWTQKLFLMLYKEGLAYQKEALVNWDPVDKTVLADEQVDANGCSWRSGAKVEKKLLKQWFVKTTKFAKKLYEGLEDPILEDWKDIIKLQKHWIGDCDGYSFELKIENCNTVINIWTKDPVELNHMNFISLSPDHVLVKSLNLKEGLTNLNVSVAFTNQKIPVIVSSEVPYPEQCDTYLGTHTLTDQEVMTKYSIKSSENLEKTLNKNEILKLAEEKKLGGHEVSSKLKDWLISRQRFWGTPIPIIHCDNCGSIPVPQEQLPVKLPTNDKNMIGKPLSQNESWLNTKCPSCQREARRETDTMDTFVDSSWYFLRFLDPQNEKQIFNKEIASKFMPVDLYIGGKEHAVLHLYYARFINHFLHSKGFVPHPEPFKRLLVQGMVMGQSYRVKGTGKYLKESEVEIIDSKKGKAIEKSTGAPVILDWEKMSKSKFNGVDPAEVIKEIGCDSLRLIMLADVAPTSHRNWSSTTFPGILFWQNRIWMTVNDFVRLRKEKGDEVPNNTNELDEHNARLLDARNFYVAGVTFNYKYSHQLSVAISKMQGLTNSIRKSPESVIIHSPEFENALASLLIMISPMAPHFSSELWSRFISAPHRKNLNAYFDWNQQVLNQKWPEVDQKHELSVNVKVNCIDVVSFKFPRIQLDQLKHDDVMKQAFKDEKVLEMISNINVQSTRFEHYPGCHAVFHIFLDKPIKVKKEKKEKKSIIGSSPTPPAILNVTFATSYANFNKLLSCFTNIRYRILRPCDFFYNVIRRGTICICSLDNTKFEINFYLFYQNFNVYVSISFCNSSSGTFANLLAIPSQACSNISPAGSTNLTPLSTSGLCDATPLESSIVYVAKHTFAFISNIISCVHNRYFDKIGHNEEDILNLKELNDFHETMSINIY</sequence>
<reference evidence="22" key="2">
    <citation type="submission" date="2018-07" db="EMBL/GenBank/DDBJ databases">
        <authorList>
            <person name="Quirk P.G."/>
            <person name="Krulwich T.A."/>
        </authorList>
    </citation>
    <scope>NUCLEOTIDE SEQUENCE</scope>
</reference>
<evidence type="ECO:0000256" key="5">
    <source>
        <dbReference type="ARBA" id="ARBA00022490"/>
    </source>
</evidence>
<dbReference type="SUPFAM" id="SSF52374">
    <property type="entry name" value="Nucleotidylyl transferase"/>
    <property type="match status" value="1"/>
</dbReference>
<dbReference type="FunFam" id="3.40.50.620:FF:000003">
    <property type="entry name" value="Leucine--tRNA ligase"/>
    <property type="match status" value="1"/>
</dbReference>
<dbReference type="Pfam" id="PF09349">
    <property type="entry name" value="OHCU_decarbox"/>
    <property type="match status" value="1"/>
</dbReference>